<reference evidence="2" key="1">
    <citation type="journal article" date="2019" name="Int. J. Syst. Evol. Microbiol.">
        <title>The Global Catalogue of Microorganisms (GCM) 10K type strain sequencing project: providing services to taxonomists for standard genome sequencing and annotation.</title>
        <authorList>
            <consortium name="The Broad Institute Genomics Platform"/>
            <consortium name="The Broad Institute Genome Sequencing Center for Infectious Disease"/>
            <person name="Wu L."/>
            <person name="Ma J."/>
        </authorList>
    </citation>
    <scope>NUCLEOTIDE SEQUENCE [LARGE SCALE GENOMIC DNA]</scope>
    <source>
        <strain evidence="2">JCM 4866</strain>
    </source>
</reference>
<comment type="caution">
    <text evidence="1">The sequence shown here is derived from an EMBL/GenBank/DDBJ whole genome shotgun (WGS) entry which is preliminary data.</text>
</comment>
<evidence type="ECO:0000313" key="2">
    <source>
        <dbReference type="Proteomes" id="UP000617743"/>
    </source>
</evidence>
<proteinExistence type="predicted"/>
<dbReference type="EMBL" id="BMWC01000009">
    <property type="protein sequence ID" value="GGX18421.1"/>
    <property type="molecule type" value="Genomic_DNA"/>
</dbReference>
<accession>A0ABQ2XI82</accession>
<gene>
    <name evidence="1" type="ORF">GCM10010383_55530</name>
</gene>
<protein>
    <submittedName>
        <fullName evidence="1">Uncharacterized protein</fullName>
    </submittedName>
</protein>
<organism evidence="1 2">
    <name type="scientific">Streptomyces lomondensis</name>
    <dbReference type="NCBI Taxonomy" id="68229"/>
    <lineage>
        <taxon>Bacteria</taxon>
        <taxon>Bacillati</taxon>
        <taxon>Actinomycetota</taxon>
        <taxon>Actinomycetes</taxon>
        <taxon>Kitasatosporales</taxon>
        <taxon>Streptomycetaceae</taxon>
        <taxon>Streptomyces</taxon>
    </lineage>
</organism>
<keyword evidence="2" id="KW-1185">Reference proteome</keyword>
<name>A0ABQ2XI82_9ACTN</name>
<dbReference type="Proteomes" id="UP000617743">
    <property type="component" value="Unassembled WGS sequence"/>
</dbReference>
<sequence>MPQERQEPRPATAWRLTRTVVQQYEATCLAPGGDFSPGARGVVGLIMLHGEGPGRAPGLRHGLTAFAPSGHCFLLPCPVPRARGPRPAVRSRDAAFRRRYTNPAAAYQGCVVER</sequence>
<evidence type="ECO:0000313" key="1">
    <source>
        <dbReference type="EMBL" id="GGX18421.1"/>
    </source>
</evidence>